<sequence length="268" mass="29537">MVAKTGFWFAPDCSRVLWARDNGSDRRCELWELFKTPTEFVWRDVSEQFRAYGFAGYLGALRVQGWTVSQQPNAHTRDLVETPHIPYPSMMLAGGAADSDGWRYMAGMVSNPSADMVGMSRAAEYRIARAAVSVSDLSDLHGCLTLPGSVPDGFDVDDFSDGGEFDDEPEPVTREIAEVPPVVDDTTRVVRVSTAVIPAGIACKDLDVFKAYGRRPRAFRDSRGRRVAYVAFDATGGVIAYRDYYQPDNVADTAIADYMAAHNLIKVA</sequence>
<proteinExistence type="predicted"/>
<organism evidence="1 2">
    <name type="scientific">Bifidobacterium panos</name>
    <dbReference type="NCBI Taxonomy" id="2675321"/>
    <lineage>
        <taxon>Bacteria</taxon>
        <taxon>Bacillati</taxon>
        <taxon>Actinomycetota</taxon>
        <taxon>Actinomycetes</taxon>
        <taxon>Bifidobacteriales</taxon>
        <taxon>Bifidobacteriaceae</taxon>
        <taxon>Bifidobacterium</taxon>
    </lineage>
</organism>
<comment type="caution">
    <text evidence="1">The sequence shown here is derived from an EMBL/GenBank/DDBJ whole genome shotgun (WGS) entry which is preliminary data.</text>
</comment>
<dbReference type="EMBL" id="JAAIIJ010000028">
    <property type="protein sequence ID" value="NMN02765.1"/>
    <property type="molecule type" value="Genomic_DNA"/>
</dbReference>
<reference evidence="1 2" key="1">
    <citation type="submission" date="2020-02" db="EMBL/GenBank/DDBJ databases">
        <title>Characterization of phylogenetic diversity of novel bifidobacterial species isolated in Czech ZOOs.</title>
        <authorList>
            <person name="Lugli G.A."/>
            <person name="Vera N.B."/>
            <person name="Ventura M."/>
        </authorList>
    </citation>
    <scope>NUCLEOTIDE SEQUENCE [LARGE SCALE GENOMIC DNA]</scope>
    <source>
        <strain evidence="1 2">DSM 109963</strain>
    </source>
</reference>
<name>A0ABX1SY52_9BIFI</name>
<dbReference type="Proteomes" id="UP000553756">
    <property type="component" value="Unassembled WGS sequence"/>
</dbReference>
<evidence type="ECO:0000313" key="1">
    <source>
        <dbReference type="EMBL" id="NMN02765.1"/>
    </source>
</evidence>
<keyword evidence="2" id="KW-1185">Reference proteome</keyword>
<gene>
    <name evidence="1" type="ORF">G1C94_1387</name>
</gene>
<evidence type="ECO:0000313" key="2">
    <source>
        <dbReference type="Proteomes" id="UP000553756"/>
    </source>
</evidence>
<accession>A0ABX1SY52</accession>
<protein>
    <submittedName>
        <fullName evidence="1">Uncharacterized protein</fullName>
    </submittedName>
</protein>